<dbReference type="EC" id="4.1.99.3" evidence="6"/>
<dbReference type="Pfam" id="PF00875">
    <property type="entry name" value="DNA_photolyase"/>
    <property type="match status" value="1"/>
</dbReference>
<dbReference type="GO" id="GO:0071949">
    <property type="term" value="F:FAD binding"/>
    <property type="evidence" value="ECO:0007669"/>
    <property type="project" value="TreeGrafter"/>
</dbReference>
<dbReference type="InterPro" id="IPR002081">
    <property type="entry name" value="Cryptochrome/DNA_photolyase_1"/>
</dbReference>
<evidence type="ECO:0000313" key="6">
    <source>
        <dbReference type="EMBL" id="HIX53620.1"/>
    </source>
</evidence>
<sequence length="405" mass="47678">METRKRVILVWFRNDLRLHDNEMLSEVEERASIVIPVYIFDKRYFSTNKYGNKNTGVLRAEFLRQSVKALRKDLQAMDSDLLVYHGFPEDILPRLAVKYEVDQVYHHREVAQRETTISELVETALWQYEIDLKHFIGHTLYHKEDLPFSVREIPEAFANFRKEIERESFVREPFPKPSSLLTPKHLEKTNIPSLEELGYDQKELEFIKNAPLAIKAGEKNALKSLKDFFTSDFWDNQGNITAITPYIASGTISPIYIYHKLIQSKLKDHKKGYEKVLKALFWRDYFRFMLKKHKNIFFKNLDKKQNLKNNLELLTQWKNGNTGVEQVDSIIQDLHKTGLIKYSQRKIVGGFLIQKLKQNWLEGASFFEEHLIDYEPASNYGYWAHIAGVGTSKKENKQKEWGKLV</sequence>
<dbReference type="Gene3D" id="3.40.50.620">
    <property type="entry name" value="HUPs"/>
    <property type="match status" value="1"/>
</dbReference>
<dbReference type="GO" id="GO:0003677">
    <property type="term" value="F:DNA binding"/>
    <property type="evidence" value="ECO:0007669"/>
    <property type="project" value="TreeGrafter"/>
</dbReference>
<evidence type="ECO:0000313" key="7">
    <source>
        <dbReference type="Proteomes" id="UP000824156"/>
    </source>
</evidence>
<dbReference type="InterPro" id="IPR014729">
    <property type="entry name" value="Rossmann-like_a/b/a_fold"/>
</dbReference>
<dbReference type="InterPro" id="IPR036155">
    <property type="entry name" value="Crypto/Photolyase_N_sf"/>
</dbReference>
<dbReference type="PANTHER" id="PTHR11455:SF9">
    <property type="entry name" value="CRYPTOCHROME CIRCADIAN CLOCK 5 ISOFORM X1"/>
    <property type="match status" value="1"/>
</dbReference>
<dbReference type="PANTHER" id="PTHR11455">
    <property type="entry name" value="CRYPTOCHROME"/>
    <property type="match status" value="1"/>
</dbReference>
<dbReference type="EMBL" id="DXEZ01000034">
    <property type="protein sequence ID" value="HIX53620.1"/>
    <property type="molecule type" value="Genomic_DNA"/>
</dbReference>
<dbReference type="Pfam" id="PF03441">
    <property type="entry name" value="FAD_binding_7"/>
    <property type="match status" value="1"/>
</dbReference>
<organism evidence="6 7">
    <name type="scientific">Candidatus Sphingobacterium stercoripullorum</name>
    <dbReference type="NCBI Taxonomy" id="2838759"/>
    <lineage>
        <taxon>Bacteria</taxon>
        <taxon>Pseudomonadati</taxon>
        <taxon>Bacteroidota</taxon>
        <taxon>Sphingobacteriia</taxon>
        <taxon>Sphingobacteriales</taxon>
        <taxon>Sphingobacteriaceae</taxon>
        <taxon>Sphingobacterium</taxon>
    </lineage>
</organism>
<dbReference type="AlphaFoldDB" id="A0A9D2AXK2"/>
<dbReference type="Gene3D" id="1.25.40.80">
    <property type="match status" value="1"/>
</dbReference>
<comment type="cofactor">
    <cofactor evidence="1">
        <name>(6R)-5,10-methylene-5,6,7,8-tetrahydrofolate</name>
        <dbReference type="ChEBI" id="CHEBI:15636"/>
    </cofactor>
</comment>
<proteinExistence type="predicted"/>
<comment type="cofactor">
    <cofactor evidence="2">
        <name>FAD</name>
        <dbReference type="ChEBI" id="CHEBI:57692"/>
    </cofactor>
</comment>
<evidence type="ECO:0000259" key="5">
    <source>
        <dbReference type="PROSITE" id="PS51645"/>
    </source>
</evidence>
<keyword evidence="4" id="KW-0274">FAD</keyword>
<protein>
    <submittedName>
        <fullName evidence="6">Deoxyribodipyrimidine photo-lyase</fullName>
        <ecNumber evidence="6">4.1.99.3</ecNumber>
    </submittedName>
</protein>
<dbReference type="InterPro" id="IPR036134">
    <property type="entry name" value="Crypto/Photolyase_FAD-like_sf"/>
</dbReference>
<keyword evidence="3" id="KW-0285">Flavoprotein</keyword>
<accession>A0A9D2AXK2</accession>
<keyword evidence="6" id="KW-0456">Lyase</keyword>
<dbReference type="GO" id="GO:0003904">
    <property type="term" value="F:deoxyribodipyrimidine photo-lyase activity"/>
    <property type="evidence" value="ECO:0007669"/>
    <property type="project" value="UniProtKB-EC"/>
</dbReference>
<reference evidence="6" key="1">
    <citation type="journal article" date="2021" name="PeerJ">
        <title>Extensive microbial diversity within the chicken gut microbiome revealed by metagenomics and culture.</title>
        <authorList>
            <person name="Gilroy R."/>
            <person name="Ravi A."/>
            <person name="Getino M."/>
            <person name="Pursley I."/>
            <person name="Horton D.L."/>
            <person name="Alikhan N.F."/>
            <person name="Baker D."/>
            <person name="Gharbi K."/>
            <person name="Hall N."/>
            <person name="Watson M."/>
            <person name="Adriaenssens E.M."/>
            <person name="Foster-Nyarko E."/>
            <person name="Jarju S."/>
            <person name="Secka A."/>
            <person name="Antonio M."/>
            <person name="Oren A."/>
            <person name="Chaudhuri R.R."/>
            <person name="La Ragione R."/>
            <person name="Hildebrand F."/>
            <person name="Pallen M.J."/>
        </authorList>
    </citation>
    <scope>NUCLEOTIDE SEQUENCE</scope>
    <source>
        <strain evidence="6">1719</strain>
    </source>
</reference>
<comment type="caution">
    <text evidence="6">The sequence shown here is derived from an EMBL/GenBank/DDBJ whole genome shotgun (WGS) entry which is preliminary data.</text>
</comment>
<evidence type="ECO:0000256" key="4">
    <source>
        <dbReference type="ARBA" id="ARBA00022827"/>
    </source>
</evidence>
<reference evidence="6" key="2">
    <citation type="submission" date="2021-04" db="EMBL/GenBank/DDBJ databases">
        <authorList>
            <person name="Gilroy R."/>
        </authorList>
    </citation>
    <scope>NUCLEOTIDE SEQUENCE</scope>
    <source>
        <strain evidence="6">1719</strain>
    </source>
</reference>
<dbReference type="InterPro" id="IPR005101">
    <property type="entry name" value="Cryptochr/Photolyase_FAD-bd"/>
</dbReference>
<dbReference type="InterPro" id="IPR006050">
    <property type="entry name" value="DNA_photolyase_N"/>
</dbReference>
<evidence type="ECO:0000256" key="3">
    <source>
        <dbReference type="ARBA" id="ARBA00022630"/>
    </source>
</evidence>
<name>A0A9D2AXK2_9SPHI</name>
<dbReference type="SUPFAM" id="SSF52425">
    <property type="entry name" value="Cryptochrome/photolyase, N-terminal domain"/>
    <property type="match status" value="1"/>
</dbReference>
<evidence type="ECO:0000256" key="2">
    <source>
        <dbReference type="ARBA" id="ARBA00001974"/>
    </source>
</evidence>
<dbReference type="Proteomes" id="UP000824156">
    <property type="component" value="Unassembled WGS sequence"/>
</dbReference>
<dbReference type="Gene3D" id="1.10.579.10">
    <property type="entry name" value="DNA Cyclobutane Dipyrimidine Photolyase, subunit A, domain 3"/>
    <property type="match status" value="1"/>
</dbReference>
<evidence type="ECO:0000256" key="1">
    <source>
        <dbReference type="ARBA" id="ARBA00001932"/>
    </source>
</evidence>
<dbReference type="SUPFAM" id="SSF48173">
    <property type="entry name" value="Cryptochrome/photolyase FAD-binding domain"/>
    <property type="match status" value="1"/>
</dbReference>
<dbReference type="PROSITE" id="PS51645">
    <property type="entry name" value="PHR_CRY_ALPHA_BETA"/>
    <property type="match status" value="1"/>
</dbReference>
<feature type="domain" description="Photolyase/cryptochrome alpha/beta" evidence="5">
    <location>
        <begin position="6"/>
        <end position="140"/>
    </location>
</feature>
<gene>
    <name evidence="6" type="ORF">H9853_01235</name>
</gene>